<evidence type="ECO:0000313" key="1">
    <source>
        <dbReference type="EMBL" id="BAV65762.1"/>
    </source>
</evidence>
<dbReference type="AlphaFoldDB" id="A0A1E1F5K6"/>
<dbReference type="OrthoDB" id="8564199at2"/>
<proteinExistence type="predicted"/>
<dbReference type="EMBL" id="AP017655">
    <property type="protein sequence ID" value="BAV65762.1"/>
    <property type="molecule type" value="Genomic_DNA"/>
</dbReference>
<dbReference type="KEGG" id="sclo:SCLO_1027220"/>
<organism evidence="1 2">
    <name type="scientific">Sphingobium cloacae</name>
    <dbReference type="NCBI Taxonomy" id="120107"/>
    <lineage>
        <taxon>Bacteria</taxon>
        <taxon>Pseudomonadati</taxon>
        <taxon>Pseudomonadota</taxon>
        <taxon>Alphaproteobacteria</taxon>
        <taxon>Sphingomonadales</taxon>
        <taxon>Sphingomonadaceae</taxon>
        <taxon>Sphingobium</taxon>
    </lineage>
</organism>
<keyword evidence="2" id="KW-1185">Reference proteome</keyword>
<dbReference type="InterPro" id="IPR009678">
    <property type="entry name" value="Phage_tail_completion_R"/>
</dbReference>
<dbReference type="Pfam" id="PF06891">
    <property type="entry name" value="P2_Phage_GpR"/>
    <property type="match status" value="1"/>
</dbReference>
<name>A0A1E1F5K6_9SPHN</name>
<sequence>MRKLRSLRAWLTQCLPDYAKHPDLLEIWAEEGRVLSKQSRSLSFLYGYTAKVGLWDFAGDPDHVMVPVLAWIEKEQPLLLDREDGAPFTFEPDLLDGDKCDLLLSIDLTERVLVKIRGDGSGYDLEHPPEPDLADRFEGVDARFLQGFGNIERLVESRDPHAVLTDAIPPDA</sequence>
<evidence type="ECO:0000313" key="2">
    <source>
        <dbReference type="Proteomes" id="UP000218272"/>
    </source>
</evidence>
<protein>
    <submittedName>
        <fullName evidence="1">p2 phage tail completion R family protein</fullName>
    </submittedName>
</protein>
<dbReference type="RefSeq" id="WP_066519708.1">
    <property type="nucleotide sequence ID" value="NZ_AP017655.1"/>
</dbReference>
<reference evidence="1 2" key="1">
    <citation type="submission" date="2016-10" db="EMBL/GenBank/DDBJ databases">
        <title>Complete Genome Sequence of the Nonylphenol-Degrading Bacterium Sphingobium cloacae JCM 10874T.</title>
        <authorList>
            <person name="Ootsuka M."/>
            <person name="Nishizawa T."/>
            <person name="Ohta H."/>
        </authorList>
    </citation>
    <scope>NUCLEOTIDE SEQUENCE [LARGE SCALE GENOMIC DNA]</scope>
    <source>
        <strain evidence="1 2">JCM 10874</strain>
    </source>
</reference>
<gene>
    <name evidence="1" type="ORF">SCLO_1027220</name>
</gene>
<accession>A0A1E1F5K6</accession>
<dbReference type="Proteomes" id="UP000218272">
    <property type="component" value="Chromosome SCLO_1"/>
</dbReference>